<feature type="compositionally biased region" description="Polar residues" evidence="1">
    <location>
        <begin position="1"/>
        <end position="10"/>
    </location>
</feature>
<evidence type="ECO:0000313" key="2">
    <source>
        <dbReference type="EMBL" id="WNO13949.1"/>
    </source>
</evidence>
<organism evidence="2">
    <name type="scientific">Sururuca spinareovirus</name>
    <dbReference type="NCBI Taxonomy" id="3078416"/>
    <lineage>
        <taxon>Viruses</taxon>
        <taxon>Riboviria</taxon>
        <taxon>Orthornavirae</taxon>
        <taxon>Duplornaviricota</taxon>
        <taxon>Resentoviricetes</taxon>
        <taxon>Reovirales</taxon>
    </lineage>
</organism>
<feature type="region of interest" description="Disordered" evidence="1">
    <location>
        <begin position="1"/>
        <end position="22"/>
    </location>
</feature>
<sequence>MDPTKTNTKSQRAKKTSDLKSPKDIGQLTRQMHFQLLGDDAVLTLLRAHVSKQTEIKSDGVYVVASSAGLLIVTRELKDGKYLPYNDGTKLGLIAYADMADVIIEMERVYADFMSWRKALSIEDPVTASRTMQELNSLQYKRANNTLIFYTLVRVLAKTNRIIEAEELTPFYCGYNSSNIKNGEWFDRSTFTMFDNLSPQRPQNLFRMITLEHEKKYKVITAFSNISNTNHLHKFNMSAARVVFGMFENAVITLYFFSCSA</sequence>
<protein>
    <submittedName>
        <fullName evidence="2">Uncharacterized protein</fullName>
    </submittedName>
</protein>
<reference evidence="2" key="1">
    <citation type="submission" date="2023-04" db="EMBL/GenBank/DDBJ databases">
        <title>Novel viruses in aedes, anopheles and culex mosquitoes from high pantanal, mato grosso state, Brazil 2019.</title>
        <authorList>
            <person name="Pavon J.A.R."/>
            <person name="Neves N.A.S."/>
            <person name="Pinho J.B."/>
            <person name="Patroca S."/>
            <person name="Cruz A.C.B."/>
            <person name="Medeiros D.B.A."/>
            <person name="Nunes M.R.T."/>
            <person name="Slhessarenko R.D."/>
        </authorList>
    </citation>
    <scope>NUCLEOTIDE SEQUENCE</scope>
    <source>
        <strain evidence="2">JARP28</strain>
    </source>
</reference>
<accession>A0AB38Z316</accession>
<name>A0AB38Z316_9REOV</name>
<proteinExistence type="predicted"/>
<evidence type="ECO:0000256" key="1">
    <source>
        <dbReference type="SAM" id="MobiDB-lite"/>
    </source>
</evidence>
<dbReference type="EMBL" id="OQ968296">
    <property type="protein sequence ID" value="WNO13949.1"/>
    <property type="molecule type" value="Genomic_RNA"/>
</dbReference>